<dbReference type="AlphaFoldDB" id="A0A1H7CKK9"/>
<evidence type="ECO:0000256" key="5">
    <source>
        <dbReference type="ARBA" id="ARBA00023163"/>
    </source>
</evidence>
<dbReference type="InterPro" id="IPR002178">
    <property type="entry name" value="PTS_EIIA_type-2_dom"/>
</dbReference>
<dbReference type="PROSITE" id="PS51094">
    <property type="entry name" value="PTS_EIIA_TYPE_2"/>
    <property type="match status" value="1"/>
</dbReference>
<dbReference type="InterPro" id="IPR050661">
    <property type="entry name" value="BglG_antiterminators"/>
</dbReference>
<dbReference type="SUPFAM" id="SSF52794">
    <property type="entry name" value="PTS system IIB component-like"/>
    <property type="match status" value="1"/>
</dbReference>
<reference evidence="9 10" key="1">
    <citation type="submission" date="2016-10" db="EMBL/GenBank/DDBJ databases">
        <authorList>
            <person name="de Groot N.N."/>
        </authorList>
    </citation>
    <scope>NUCLEOTIDE SEQUENCE [LARGE SCALE GENOMIC DNA]</scope>
    <source>
        <strain evidence="9 10">DSM 2179</strain>
    </source>
</reference>
<evidence type="ECO:0000313" key="9">
    <source>
        <dbReference type="EMBL" id="SEJ89137.1"/>
    </source>
</evidence>
<dbReference type="CDD" id="cd05568">
    <property type="entry name" value="PTS_IIB_bgl_like"/>
    <property type="match status" value="1"/>
</dbReference>
<keyword evidence="5" id="KW-0804">Transcription</keyword>
<feature type="domain" description="PRD" evidence="8">
    <location>
        <begin position="175"/>
        <end position="280"/>
    </location>
</feature>
<feature type="domain" description="PTS EIIB type-2" evidence="7">
    <location>
        <begin position="396"/>
        <end position="487"/>
    </location>
</feature>
<dbReference type="PANTHER" id="PTHR30185:SF13">
    <property type="entry name" value="LICABCH OPERON REGULATOR-RELATED"/>
    <property type="match status" value="1"/>
</dbReference>
<accession>A0A1H7CKK9</accession>
<dbReference type="PROSITE" id="PS51372">
    <property type="entry name" value="PRD_2"/>
    <property type="match status" value="2"/>
</dbReference>
<dbReference type="SUPFAM" id="SSF46785">
    <property type="entry name" value="Winged helix' DNA-binding domain"/>
    <property type="match status" value="1"/>
</dbReference>
<gene>
    <name evidence="9" type="ORF">SAMN05660742_12223</name>
</gene>
<organism evidence="9 10">
    <name type="scientific">Propionispira arboris</name>
    <dbReference type="NCBI Taxonomy" id="84035"/>
    <lineage>
        <taxon>Bacteria</taxon>
        <taxon>Bacillati</taxon>
        <taxon>Bacillota</taxon>
        <taxon>Negativicutes</taxon>
        <taxon>Selenomonadales</taxon>
        <taxon>Selenomonadaceae</taxon>
        <taxon>Propionispira</taxon>
    </lineage>
</organism>
<feature type="domain" description="PRD" evidence="8">
    <location>
        <begin position="285"/>
        <end position="392"/>
    </location>
</feature>
<dbReference type="InterPro" id="IPR007737">
    <property type="entry name" value="Mga_HTH"/>
</dbReference>
<dbReference type="GO" id="GO:0008982">
    <property type="term" value="F:protein-N(PI)-phosphohistidine-sugar phosphotransferase activity"/>
    <property type="evidence" value="ECO:0007669"/>
    <property type="project" value="InterPro"/>
</dbReference>
<keyword evidence="4" id="KW-0010">Activator</keyword>
<dbReference type="Gene3D" id="3.40.50.2300">
    <property type="match status" value="1"/>
</dbReference>
<evidence type="ECO:0000256" key="3">
    <source>
        <dbReference type="ARBA" id="ARBA00023015"/>
    </source>
</evidence>
<keyword evidence="1" id="KW-0808">Transferase</keyword>
<dbReference type="STRING" id="84035.SAMN05660742_12223"/>
<dbReference type="PROSITE" id="PS51099">
    <property type="entry name" value="PTS_EIIB_TYPE_2"/>
    <property type="match status" value="1"/>
</dbReference>
<dbReference type="Gene3D" id="1.10.1790.10">
    <property type="entry name" value="PRD domain"/>
    <property type="match status" value="2"/>
</dbReference>
<dbReference type="Pfam" id="PF05043">
    <property type="entry name" value="Mga"/>
    <property type="match status" value="1"/>
</dbReference>
<dbReference type="InterPro" id="IPR036390">
    <property type="entry name" value="WH_DNA-bd_sf"/>
</dbReference>
<dbReference type="InterPro" id="IPR036095">
    <property type="entry name" value="PTS_EIIB-like_sf"/>
</dbReference>
<protein>
    <submittedName>
        <fullName evidence="9">Lichenan operon transcriptional antiterminator</fullName>
    </submittedName>
</protein>
<dbReference type="EMBL" id="FNZK01000022">
    <property type="protein sequence ID" value="SEJ89137.1"/>
    <property type="molecule type" value="Genomic_DNA"/>
</dbReference>
<dbReference type="PANTHER" id="PTHR30185">
    <property type="entry name" value="CRYPTIC BETA-GLUCOSIDE BGL OPERON ANTITERMINATOR"/>
    <property type="match status" value="1"/>
</dbReference>
<dbReference type="SUPFAM" id="SSF55804">
    <property type="entry name" value="Phoshotransferase/anion transport protein"/>
    <property type="match status" value="1"/>
</dbReference>
<keyword evidence="10" id="KW-1185">Reference proteome</keyword>
<name>A0A1H7CKK9_9FIRM</name>
<dbReference type="Proteomes" id="UP000199662">
    <property type="component" value="Unassembled WGS sequence"/>
</dbReference>
<evidence type="ECO:0000259" key="8">
    <source>
        <dbReference type="PROSITE" id="PS51372"/>
    </source>
</evidence>
<dbReference type="RefSeq" id="WP_091834717.1">
    <property type="nucleotide sequence ID" value="NZ_FNZK01000022.1"/>
</dbReference>
<evidence type="ECO:0000256" key="2">
    <source>
        <dbReference type="ARBA" id="ARBA00022737"/>
    </source>
</evidence>
<dbReference type="InterPro" id="IPR013011">
    <property type="entry name" value="PTS_EIIB_2"/>
</dbReference>
<dbReference type="InterPro" id="IPR036388">
    <property type="entry name" value="WH-like_DNA-bd_sf"/>
</dbReference>
<evidence type="ECO:0000259" key="7">
    <source>
        <dbReference type="PROSITE" id="PS51099"/>
    </source>
</evidence>
<dbReference type="Gene3D" id="1.10.10.10">
    <property type="entry name" value="Winged helix-like DNA-binding domain superfamily/Winged helix DNA-binding domain"/>
    <property type="match status" value="2"/>
</dbReference>
<dbReference type="Pfam" id="PF00359">
    <property type="entry name" value="PTS_EIIA_2"/>
    <property type="match status" value="1"/>
</dbReference>
<dbReference type="Gene3D" id="3.40.930.10">
    <property type="entry name" value="Mannitol-specific EII, Chain A"/>
    <property type="match status" value="1"/>
</dbReference>
<evidence type="ECO:0000256" key="1">
    <source>
        <dbReference type="ARBA" id="ARBA00022679"/>
    </source>
</evidence>
<keyword evidence="2" id="KW-0677">Repeat</keyword>
<sequence>MSDNRLYVLIRALSDQYQTAECFAEKLHVSSKTVRNLLKELDKEIKHHGAGVKSKASVGYRLEVYNQDLWDQFFLTSRQQFEQLGLPQSHKERIQYILEYLSHRKEYIRIDDLSEALYVAKRTLTNDIKEIEAILHEYQIELIRRPKHGIKIEGKEVNLRLCLANYVAQNSLTKIIRGSGINVITECVLSCLEKSGYHLSDVAMQSLIVHLFIAVKRIETDHYVLLEEEWLTVIYGQEEYNIAKDIVGKIQDKFQLTFPESEVRYAALHLAGKRTLGDESSNNIVIDHETSEMVIQMLRSVYEAFKFDFSGDLELRMALCQHLIPLKVRVQCGMNFRNPLLKDIKERFALAYAMASQASSIIADRYQKLLKDDEIGYIALSFALALERQNRKREKKNILLVCSSGKGSAKLLAYQYQEKFKDQIKKVRTSNVNSVANVDFSDIDYIFTTVPIAAKVPVPIMEIKYFLDDQDIKVMKKALAQGPSGICERYFSPEIFIAEVPTGSREEILDFMCRHIKKYQELPENFLEAILKREKLARTAFGNRVAMPHPYKALTRYTFVCVGILKKPVWWDDKEVQVVFLVSIGQQPDKELQKFYRVTSKFLLNKEGITELIKKKSYSALQQLLAEVENELEE</sequence>
<proteinExistence type="predicted"/>
<dbReference type="InterPro" id="IPR036634">
    <property type="entry name" value="PRD_sf"/>
</dbReference>
<dbReference type="GO" id="GO:0006355">
    <property type="term" value="P:regulation of DNA-templated transcription"/>
    <property type="evidence" value="ECO:0007669"/>
    <property type="project" value="InterPro"/>
</dbReference>
<evidence type="ECO:0000256" key="4">
    <source>
        <dbReference type="ARBA" id="ARBA00023159"/>
    </source>
</evidence>
<feature type="domain" description="PTS EIIA type-2" evidence="6">
    <location>
        <begin position="489"/>
        <end position="628"/>
    </location>
</feature>
<evidence type="ECO:0000259" key="6">
    <source>
        <dbReference type="PROSITE" id="PS51094"/>
    </source>
</evidence>
<dbReference type="Pfam" id="PF00874">
    <property type="entry name" value="PRD"/>
    <property type="match status" value="2"/>
</dbReference>
<dbReference type="GO" id="GO:0009401">
    <property type="term" value="P:phosphoenolpyruvate-dependent sugar phosphotransferase system"/>
    <property type="evidence" value="ECO:0007669"/>
    <property type="project" value="InterPro"/>
</dbReference>
<keyword evidence="3" id="KW-0805">Transcription regulation</keyword>
<dbReference type="SUPFAM" id="SSF63520">
    <property type="entry name" value="PTS-regulatory domain, PRD"/>
    <property type="match status" value="2"/>
</dbReference>
<dbReference type="InterPro" id="IPR016152">
    <property type="entry name" value="PTrfase/Anion_transptr"/>
</dbReference>
<evidence type="ECO:0000313" key="10">
    <source>
        <dbReference type="Proteomes" id="UP000199662"/>
    </source>
</evidence>
<dbReference type="InterPro" id="IPR011608">
    <property type="entry name" value="PRD"/>
</dbReference>